<keyword evidence="1" id="KW-0479">Metal-binding</keyword>
<feature type="zinc finger region" description="C3H1-type" evidence="1">
    <location>
        <begin position="24"/>
        <end position="52"/>
    </location>
</feature>
<sequence>MLPGPSPQWQFPPPNWQMPYPNGQIKTALCLNYLRKNGTCPRDQCPYAHGVEELDREVTKYYYKLKWCPFGELCNHQLICPDIHSCGEIKDAQIFVFHFTSGIVYPLIR</sequence>
<dbReference type="GO" id="GO:0008270">
    <property type="term" value="F:zinc ion binding"/>
    <property type="evidence" value="ECO:0007669"/>
    <property type="project" value="UniProtKB-KW"/>
</dbReference>
<name>A0A8D8LDC6_9HEMI</name>
<accession>A0A8D8LDC6</accession>
<dbReference type="InterPro" id="IPR000571">
    <property type="entry name" value="Znf_CCCH"/>
</dbReference>
<proteinExistence type="predicted"/>
<dbReference type="PROSITE" id="PS50103">
    <property type="entry name" value="ZF_C3H1"/>
    <property type="match status" value="1"/>
</dbReference>
<dbReference type="Gene3D" id="4.10.1000.10">
    <property type="entry name" value="Zinc finger, CCCH-type"/>
    <property type="match status" value="1"/>
</dbReference>
<dbReference type="EMBL" id="HBUF01013119">
    <property type="protein sequence ID" value="CAG6608748.1"/>
    <property type="molecule type" value="Transcribed_RNA"/>
</dbReference>
<dbReference type="AlphaFoldDB" id="A0A8D8LDC6"/>
<dbReference type="Pfam" id="PF00642">
    <property type="entry name" value="zf-CCCH"/>
    <property type="match status" value="1"/>
</dbReference>
<keyword evidence="1" id="KW-0863">Zinc-finger</keyword>
<dbReference type="EMBL" id="HBUF01013120">
    <property type="protein sequence ID" value="CAG6608750.1"/>
    <property type="molecule type" value="Transcribed_RNA"/>
</dbReference>
<evidence type="ECO:0000259" key="2">
    <source>
        <dbReference type="PROSITE" id="PS50103"/>
    </source>
</evidence>
<evidence type="ECO:0000256" key="1">
    <source>
        <dbReference type="PROSITE-ProRule" id="PRU00723"/>
    </source>
</evidence>
<reference evidence="3" key="1">
    <citation type="submission" date="2021-05" db="EMBL/GenBank/DDBJ databases">
        <authorList>
            <person name="Alioto T."/>
            <person name="Alioto T."/>
            <person name="Gomez Garrido J."/>
        </authorList>
    </citation>
    <scope>NUCLEOTIDE SEQUENCE</scope>
</reference>
<feature type="domain" description="C3H1-type" evidence="2">
    <location>
        <begin position="24"/>
        <end position="52"/>
    </location>
</feature>
<organism evidence="3">
    <name type="scientific">Cacopsylla melanoneura</name>
    <dbReference type="NCBI Taxonomy" id="428564"/>
    <lineage>
        <taxon>Eukaryota</taxon>
        <taxon>Metazoa</taxon>
        <taxon>Ecdysozoa</taxon>
        <taxon>Arthropoda</taxon>
        <taxon>Hexapoda</taxon>
        <taxon>Insecta</taxon>
        <taxon>Pterygota</taxon>
        <taxon>Neoptera</taxon>
        <taxon>Paraneoptera</taxon>
        <taxon>Hemiptera</taxon>
        <taxon>Sternorrhyncha</taxon>
        <taxon>Psylloidea</taxon>
        <taxon>Psyllidae</taxon>
        <taxon>Psyllinae</taxon>
        <taxon>Cacopsylla</taxon>
    </lineage>
</organism>
<evidence type="ECO:0000313" key="3">
    <source>
        <dbReference type="EMBL" id="CAG6608750.1"/>
    </source>
</evidence>
<keyword evidence="1" id="KW-0862">Zinc</keyword>
<protein>
    <recommendedName>
        <fullName evidence="2">C3H1-type domain-containing protein</fullName>
    </recommendedName>
</protein>